<dbReference type="AlphaFoldDB" id="A0A8U0P9F1"/>
<gene>
    <name evidence="3" type="primary">LOC120021140</name>
</gene>
<dbReference type="PANTHER" id="PTHR13639">
    <property type="entry name" value="CYTOCHROME C OXIDASE ASSEMBLY FACTOR 4 HOMOLOG, MITOCHONDRIAL"/>
    <property type="match status" value="1"/>
</dbReference>
<dbReference type="GeneID" id="120021140"/>
<accession>A0A8U0P9F1</accession>
<organism evidence="2 3">
    <name type="scientific">Salvelinus namaycush</name>
    <name type="common">Lake trout</name>
    <name type="synonym">Salmo namaycush</name>
    <dbReference type="NCBI Taxonomy" id="8040"/>
    <lineage>
        <taxon>Eukaryota</taxon>
        <taxon>Metazoa</taxon>
        <taxon>Chordata</taxon>
        <taxon>Craniata</taxon>
        <taxon>Vertebrata</taxon>
        <taxon>Euteleostomi</taxon>
        <taxon>Actinopterygii</taxon>
        <taxon>Neopterygii</taxon>
        <taxon>Teleostei</taxon>
        <taxon>Protacanthopterygii</taxon>
        <taxon>Salmoniformes</taxon>
        <taxon>Salmonidae</taxon>
        <taxon>Salmoninae</taxon>
        <taxon>Salvelinus</taxon>
    </lineage>
</organism>
<keyword evidence="2" id="KW-1185">Reference proteome</keyword>
<reference evidence="3" key="1">
    <citation type="submission" date="2025-08" db="UniProtKB">
        <authorList>
            <consortium name="RefSeq"/>
        </authorList>
    </citation>
    <scope>IDENTIFICATION</scope>
    <source>
        <tissue evidence="3">White muscle</tissue>
    </source>
</reference>
<evidence type="ECO:0000256" key="1">
    <source>
        <dbReference type="SAM" id="MobiDB-lite"/>
    </source>
</evidence>
<protein>
    <submittedName>
        <fullName evidence="3">Cytochrome c oxidase assembly factor 4 homolog, mitochondrial-like</fullName>
    </submittedName>
</protein>
<evidence type="ECO:0000313" key="3">
    <source>
        <dbReference type="RefSeq" id="XP_038820707.1"/>
    </source>
</evidence>
<dbReference type="GO" id="GO:0033617">
    <property type="term" value="P:mitochondrial respiratory chain complex IV assembly"/>
    <property type="evidence" value="ECO:0007669"/>
    <property type="project" value="InterPro"/>
</dbReference>
<dbReference type="GO" id="GO:0005758">
    <property type="term" value="C:mitochondrial intermembrane space"/>
    <property type="evidence" value="ECO:0007669"/>
    <property type="project" value="InterPro"/>
</dbReference>
<dbReference type="KEGG" id="snh:120021140"/>
<dbReference type="PANTHER" id="PTHR13639:SF2">
    <property type="entry name" value="CYTOCHROME C OXIDASE ASSEMBLY FACTOR 4 HOMOLOG, MITOCHONDRIAL"/>
    <property type="match status" value="1"/>
</dbReference>
<dbReference type="Proteomes" id="UP000808372">
    <property type="component" value="Chromosome 26"/>
</dbReference>
<dbReference type="RefSeq" id="XP_038820707.1">
    <property type="nucleotide sequence ID" value="XM_038964779.1"/>
</dbReference>
<sequence>MASPPPQNRSRRPSPSEDQDEEEPVDQMISRTGCIEQHYAVQEGMADHQDWMKFPSQVQTFKDCMMIFQKAWKEQLMRQAQAAAVWDTESP</sequence>
<dbReference type="InterPro" id="IPR039870">
    <property type="entry name" value="Coa4-like"/>
</dbReference>
<proteinExistence type="predicted"/>
<evidence type="ECO:0000313" key="2">
    <source>
        <dbReference type="Proteomes" id="UP000808372"/>
    </source>
</evidence>
<feature type="region of interest" description="Disordered" evidence="1">
    <location>
        <begin position="1"/>
        <end position="27"/>
    </location>
</feature>
<name>A0A8U0P9F1_SALNM</name>